<dbReference type="Proteomes" id="UP000011666">
    <property type="component" value="Unassembled WGS sequence"/>
</dbReference>
<protein>
    <submittedName>
        <fullName evidence="1">Uncharacterized protein</fullName>
    </submittedName>
</protein>
<sequence length="101" mass="10853">MTAASAYDSANIAPNVVIAATSTAVRDAREALGTAYDALSKRCAQLGYDLSTMQESKVQKTTHRVAVTDPRGGRRFAVYGDSLTEALDMAADRLNRGEWGR</sequence>
<dbReference type="STRING" id="1223545.GS4_41_00430"/>
<name>M0QR80_9ACTN</name>
<keyword evidence="2" id="KW-1185">Reference proteome</keyword>
<gene>
    <name evidence="1" type="ORF">GS4_41_00430</name>
</gene>
<reference evidence="1 2" key="1">
    <citation type="submission" date="2013-01" db="EMBL/GenBank/DDBJ databases">
        <title>Whole genome shotgun sequence of Gordonia soli NBRC 108243.</title>
        <authorList>
            <person name="Isaki-Nakamura S."/>
            <person name="Hosoyama A."/>
            <person name="Tsuchikane K."/>
            <person name="Ando Y."/>
            <person name="Baba S."/>
            <person name="Ohji S."/>
            <person name="Hamada M."/>
            <person name="Tamura T."/>
            <person name="Yamazoe A."/>
            <person name="Yamazaki S."/>
            <person name="Fujita N."/>
        </authorList>
    </citation>
    <scope>NUCLEOTIDE SEQUENCE [LARGE SCALE GENOMIC DNA]</scope>
    <source>
        <strain evidence="1 2">NBRC 108243</strain>
    </source>
</reference>
<organism evidence="1 2">
    <name type="scientific">Gordonia soli NBRC 108243</name>
    <dbReference type="NCBI Taxonomy" id="1223545"/>
    <lineage>
        <taxon>Bacteria</taxon>
        <taxon>Bacillati</taxon>
        <taxon>Actinomycetota</taxon>
        <taxon>Actinomycetes</taxon>
        <taxon>Mycobacteriales</taxon>
        <taxon>Gordoniaceae</taxon>
        <taxon>Gordonia</taxon>
    </lineage>
</organism>
<evidence type="ECO:0000313" key="1">
    <source>
        <dbReference type="EMBL" id="GAC70796.1"/>
    </source>
</evidence>
<dbReference type="EMBL" id="BANX01000041">
    <property type="protein sequence ID" value="GAC70796.1"/>
    <property type="molecule type" value="Genomic_DNA"/>
</dbReference>
<dbReference type="RefSeq" id="WP_007625144.1">
    <property type="nucleotide sequence ID" value="NZ_BANX01000041.1"/>
</dbReference>
<evidence type="ECO:0000313" key="2">
    <source>
        <dbReference type="Proteomes" id="UP000011666"/>
    </source>
</evidence>
<dbReference type="OrthoDB" id="7374740at2"/>
<dbReference type="AlphaFoldDB" id="M0QR80"/>
<comment type="caution">
    <text evidence="1">The sequence shown here is derived from an EMBL/GenBank/DDBJ whole genome shotgun (WGS) entry which is preliminary data.</text>
</comment>
<proteinExistence type="predicted"/>
<accession>M0QR80</accession>